<evidence type="ECO:0000313" key="1">
    <source>
        <dbReference type="EMBL" id="MEE6113342.1"/>
    </source>
</evidence>
<name>A0ABU7QRV6_AVIPA</name>
<keyword evidence="2" id="KW-1185">Reference proteome</keyword>
<protein>
    <recommendedName>
        <fullName evidence="3">Phage protein</fullName>
    </recommendedName>
</protein>
<comment type="caution">
    <text evidence="1">The sequence shown here is derived from an EMBL/GenBank/DDBJ whole genome shotgun (WGS) entry which is preliminary data.</text>
</comment>
<sequence>MIREYSEEYRRYPASEYDCVALQNNQNLTFWNLIQAGIEFEVRWRSEGGESQPVFGKREGTSDFYSLNEEVVKKVPITSADGFVIAKALAGILYLSPKGEDNWVDGQDYTELTAPTGQIFLASVFKVGEEIA</sequence>
<accession>A0ABU7QRV6</accession>
<dbReference type="Proteomes" id="UP001352533">
    <property type="component" value="Unassembled WGS sequence"/>
</dbReference>
<gene>
    <name evidence="1" type="ORF">M5S25_09090</name>
</gene>
<dbReference type="EMBL" id="JAMDKS010000020">
    <property type="protein sequence ID" value="MEE6113342.1"/>
    <property type="molecule type" value="Genomic_DNA"/>
</dbReference>
<proteinExistence type="predicted"/>
<evidence type="ECO:0000313" key="2">
    <source>
        <dbReference type="Proteomes" id="UP001352533"/>
    </source>
</evidence>
<dbReference type="RefSeq" id="WP_194751746.1">
    <property type="nucleotide sequence ID" value="NZ_JACEWB010000020.1"/>
</dbReference>
<evidence type="ECO:0008006" key="3">
    <source>
        <dbReference type="Google" id="ProtNLM"/>
    </source>
</evidence>
<organism evidence="1 2">
    <name type="scientific">Avibacterium paragallinarum</name>
    <name type="common">Haemophilus gallinarum</name>
    <dbReference type="NCBI Taxonomy" id="728"/>
    <lineage>
        <taxon>Bacteria</taxon>
        <taxon>Pseudomonadati</taxon>
        <taxon>Pseudomonadota</taxon>
        <taxon>Gammaproteobacteria</taxon>
        <taxon>Pasteurellales</taxon>
        <taxon>Pasteurellaceae</taxon>
        <taxon>Avibacterium</taxon>
    </lineage>
</organism>
<reference evidence="1 2" key="1">
    <citation type="journal article" date="2022" name="Front. Microbiol.">
        <title>Commensal bacteria contribute to the growth of multidrug-resistant Avibacterium paragallinarum in chickens.</title>
        <authorList>
            <person name="Zhu J."/>
            <person name="Chen Y."/>
            <person name="Wu Y."/>
            <person name="Wang Y."/>
            <person name="Zhu K."/>
        </authorList>
    </citation>
    <scope>NUCLEOTIDE SEQUENCE [LARGE SCALE GENOMIC DNA]</scope>
    <source>
        <strain evidence="1 2">AV12</strain>
    </source>
</reference>